<keyword evidence="3" id="KW-1133">Transmembrane helix</keyword>
<dbReference type="GO" id="GO:0016491">
    <property type="term" value="F:oxidoreductase activity"/>
    <property type="evidence" value="ECO:0007669"/>
    <property type="project" value="UniProtKB-KW"/>
</dbReference>
<dbReference type="SUPFAM" id="SSF55961">
    <property type="entry name" value="Bet v1-like"/>
    <property type="match status" value="1"/>
</dbReference>
<feature type="domain" description="3-ketosteroid-9-alpha-monooxygenase oxygenase component-like C-terminal" evidence="6">
    <location>
        <begin position="7"/>
        <end position="234"/>
    </location>
</feature>
<proteinExistence type="predicted"/>
<evidence type="ECO:0000256" key="3">
    <source>
        <dbReference type="ARBA" id="ARBA00022989"/>
    </source>
</evidence>
<gene>
    <name evidence="7" type="ORF">ONB1V03_LOCUS15498</name>
</gene>
<reference evidence="7" key="1">
    <citation type="submission" date="2020-11" db="EMBL/GenBank/DDBJ databases">
        <authorList>
            <person name="Tran Van P."/>
        </authorList>
    </citation>
    <scope>NUCLEOTIDE SEQUENCE</scope>
</reference>
<dbReference type="EMBL" id="OC930871">
    <property type="protein sequence ID" value="CAD7658878.1"/>
    <property type="molecule type" value="Genomic_DNA"/>
</dbReference>
<dbReference type="GO" id="GO:0005737">
    <property type="term" value="C:cytoplasm"/>
    <property type="evidence" value="ECO:0007669"/>
    <property type="project" value="TreeGrafter"/>
</dbReference>
<evidence type="ECO:0000256" key="5">
    <source>
        <dbReference type="ARBA" id="ARBA00023136"/>
    </source>
</evidence>
<evidence type="ECO:0000313" key="8">
    <source>
        <dbReference type="Proteomes" id="UP000728032"/>
    </source>
</evidence>
<protein>
    <recommendedName>
        <fullName evidence="6">3-ketosteroid-9-alpha-monooxygenase oxygenase component-like C-terminal domain-containing protein</fullName>
    </recommendedName>
</protein>
<dbReference type="Proteomes" id="UP000728032">
    <property type="component" value="Unassembled WGS sequence"/>
</dbReference>
<dbReference type="PANTHER" id="PTHR21266">
    <property type="entry name" value="IRON-SULFUR DOMAIN CONTAINING PROTEIN"/>
    <property type="match status" value="1"/>
</dbReference>
<dbReference type="AlphaFoldDB" id="A0A7R9MGP3"/>
<keyword evidence="4" id="KW-0560">Oxidoreductase</keyword>
<keyword evidence="2" id="KW-0812">Transmembrane</keyword>
<accession>A0A7R9MGP3</accession>
<evidence type="ECO:0000256" key="2">
    <source>
        <dbReference type="ARBA" id="ARBA00022692"/>
    </source>
</evidence>
<evidence type="ECO:0000256" key="1">
    <source>
        <dbReference type="ARBA" id="ARBA00004370"/>
    </source>
</evidence>
<dbReference type="OrthoDB" id="6428779at2759"/>
<dbReference type="GO" id="GO:0016020">
    <property type="term" value="C:membrane"/>
    <property type="evidence" value="ECO:0007669"/>
    <property type="project" value="UniProtKB-SubCell"/>
</dbReference>
<dbReference type="Pfam" id="PF19298">
    <property type="entry name" value="KshA_C"/>
    <property type="match status" value="1"/>
</dbReference>
<comment type="subcellular location">
    <subcellularLocation>
        <location evidence="1">Membrane</location>
    </subcellularLocation>
</comment>
<evidence type="ECO:0000313" key="7">
    <source>
        <dbReference type="EMBL" id="CAD7658878.1"/>
    </source>
</evidence>
<evidence type="ECO:0000259" key="6">
    <source>
        <dbReference type="Pfam" id="PF19298"/>
    </source>
</evidence>
<dbReference type="PANTHER" id="PTHR21266:SF32">
    <property type="entry name" value="CHOLESTEROL 7-DESATURASE NVD"/>
    <property type="match status" value="1"/>
</dbReference>
<keyword evidence="5" id="KW-0472">Membrane</keyword>
<dbReference type="Gene3D" id="3.90.380.10">
    <property type="entry name" value="Naphthalene 1,2-dioxygenase Alpha Subunit, Chain A, domain 1"/>
    <property type="match status" value="1"/>
</dbReference>
<name>A0A7R9MGP3_9ACAR</name>
<dbReference type="InterPro" id="IPR050584">
    <property type="entry name" value="Cholesterol_7-desaturase"/>
</dbReference>
<keyword evidence="8" id="KW-1185">Reference proteome</keyword>
<dbReference type="InterPro" id="IPR045605">
    <property type="entry name" value="KshA-like_C"/>
</dbReference>
<organism evidence="7">
    <name type="scientific">Oppiella nova</name>
    <dbReference type="NCBI Taxonomy" id="334625"/>
    <lineage>
        <taxon>Eukaryota</taxon>
        <taxon>Metazoa</taxon>
        <taxon>Ecdysozoa</taxon>
        <taxon>Arthropoda</taxon>
        <taxon>Chelicerata</taxon>
        <taxon>Arachnida</taxon>
        <taxon>Acari</taxon>
        <taxon>Acariformes</taxon>
        <taxon>Sarcoptiformes</taxon>
        <taxon>Oribatida</taxon>
        <taxon>Brachypylina</taxon>
        <taxon>Oppioidea</taxon>
        <taxon>Oppiidae</taxon>
        <taxon>Oppiella</taxon>
    </lineage>
</organism>
<sequence length="244" mass="29122">MNDVVYVWHHSDGGEPDWEPDIIDNIHNNKWVCLARTEYNLDCHIQVLTDYMSKEIEENWTDLAHFVTLHTPLYYPFNALNRFQECLQKFISFGIRTNWTSINEPKHYNAMASIDALTTIFGYNTWAMNFQFRQVGPATLVITYDQPDLMGGVSGCLVQYVNPVEPNKVRFILRNYCDRGFRARIFAKVLNFFEIFMIERDMIVWNNKKFVKNAKYTKMDKPIAQFRRWYTQYYSDKNDNLLDW</sequence>
<evidence type="ECO:0000256" key="4">
    <source>
        <dbReference type="ARBA" id="ARBA00023002"/>
    </source>
</evidence>
<dbReference type="GO" id="GO:0008203">
    <property type="term" value="P:cholesterol metabolic process"/>
    <property type="evidence" value="ECO:0007669"/>
    <property type="project" value="InterPro"/>
</dbReference>
<dbReference type="EMBL" id="CAJPVJ010016046">
    <property type="protein sequence ID" value="CAG2176064.1"/>
    <property type="molecule type" value="Genomic_DNA"/>
</dbReference>